<dbReference type="EMBL" id="JACWMX010000005">
    <property type="protein sequence ID" value="MBD1394292.1"/>
    <property type="molecule type" value="Genomic_DNA"/>
</dbReference>
<dbReference type="Proteomes" id="UP000619078">
    <property type="component" value="Unassembled WGS sequence"/>
</dbReference>
<comment type="caution">
    <text evidence="1">The sequence shown here is derived from an EMBL/GenBank/DDBJ whole genome shotgun (WGS) entry which is preliminary data.</text>
</comment>
<reference evidence="1" key="1">
    <citation type="submission" date="2020-09" db="EMBL/GenBank/DDBJ databases">
        <title>Novel species of Mucilaginibacter isolated from a glacier on the Tibetan Plateau.</title>
        <authorList>
            <person name="Liu Q."/>
            <person name="Xin Y.-H."/>
        </authorList>
    </citation>
    <scope>NUCLEOTIDE SEQUENCE</scope>
    <source>
        <strain evidence="1">ZB1P21</strain>
    </source>
</reference>
<evidence type="ECO:0000313" key="1">
    <source>
        <dbReference type="EMBL" id="MBD1394292.1"/>
    </source>
</evidence>
<evidence type="ECO:0000313" key="2">
    <source>
        <dbReference type="Proteomes" id="UP000619078"/>
    </source>
</evidence>
<name>A0A926NSN6_9SPHI</name>
<sequence length="130" mass="16022">MKTKELIIKRTHIALVRAENNSQLSEVCELLEWTEEHYCKHQFYQYQMFVKSLCEGWPAVRFEIEYSPLFRGFFNNEWSSRNDTDFLPFSYDCKFDVPYMLEEYLFIHSYKRLLNDELFMMRFEHVRAMI</sequence>
<gene>
    <name evidence="1" type="ORF">IDJ76_14375</name>
</gene>
<proteinExistence type="predicted"/>
<dbReference type="AlphaFoldDB" id="A0A926NSN6"/>
<protein>
    <submittedName>
        <fullName evidence="1">Uncharacterized protein</fullName>
    </submittedName>
</protein>
<dbReference type="RefSeq" id="WP_191164028.1">
    <property type="nucleotide sequence ID" value="NZ_JACWMX010000005.1"/>
</dbReference>
<accession>A0A926NSN6</accession>
<keyword evidence="2" id="KW-1185">Reference proteome</keyword>
<organism evidence="1 2">
    <name type="scientific">Mucilaginibacter glaciei</name>
    <dbReference type="NCBI Taxonomy" id="2772109"/>
    <lineage>
        <taxon>Bacteria</taxon>
        <taxon>Pseudomonadati</taxon>
        <taxon>Bacteroidota</taxon>
        <taxon>Sphingobacteriia</taxon>
        <taxon>Sphingobacteriales</taxon>
        <taxon>Sphingobacteriaceae</taxon>
        <taxon>Mucilaginibacter</taxon>
    </lineage>
</organism>